<dbReference type="Gene3D" id="3.30.40.10">
    <property type="entry name" value="Zinc/RING finger domain, C3HC4 (zinc finger)"/>
    <property type="match status" value="1"/>
</dbReference>
<evidence type="ECO:0000313" key="4">
    <source>
        <dbReference type="Proteomes" id="UP000636800"/>
    </source>
</evidence>
<sequence length="383" mass="42797">MGNRIGKRRPTVDEKYTRPQGLYQHQDIDYKKLKKLILHCKLAPCYPGTEERTLDHEECPICLQYYPSLNRSRCCMKGICTECFLQMKPPPNSTQSTQCPYCKTQNYAVEYRGEKTEEERGIEQVEEQKVIEAQIRLRNQEILDEQERLIRRQGISSLVAVPALEEAKYHNVTSTSISVSSHAYQDHDAGYLSSQSLSTIPVDAEAHVNRNWEDNLDTDLEDIMLMEAVWLSIQEQDSQSDPTADNNALSLTLGGSRASEDCHDHHSDGRCLVVSETNGQAVPGTNGEWSHDYSSVVAEAGSSYTGSDIATDMARCVNIPGGVSVAASYLLPETFEEQMMLAMSISWLKLGAGAVVPREVAWMLSCTKYRLGEENPTCGDPTE</sequence>
<dbReference type="InterPro" id="IPR001841">
    <property type="entry name" value="Znf_RING"/>
</dbReference>
<dbReference type="PANTHER" id="PTHR31315">
    <property type="entry name" value="PROTEIN SIP5"/>
    <property type="match status" value="1"/>
</dbReference>
<protein>
    <recommendedName>
        <fullName evidence="2">RING-type domain-containing protein</fullName>
    </recommendedName>
</protein>
<dbReference type="SUPFAM" id="SSF57850">
    <property type="entry name" value="RING/U-box"/>
    <property type="match status" value="1"/>
</dbReference>
<dbReference type="AlphaFoldDB" id="A0A835R4Z2"/>
<reference evidence="3 4" key="1">
    <citation type="journal article" date="2020" name="Nat. Food">
        <title>A phased Vanilla planifolia genome enables genetic improvement of flavour and production.</title>
        <authorList>
            <person name="Hasing T."/>
            <person name="Tang H."/>
            <person name="Brym M."/>
            <person name="Khazi F."/>
            <person name="Huang T."/>
            <person name="Chambers A.H."/>
        </authorList>
    </citation>
    <scope>NUCLEOTIDE SEQUENCE [LARGE SCALE GENOMIC DNA]</scope>
    <source>
        <tissue evidence="3">Leaf</tissue>
    </source>
</reference>
<dbReference type="InterPro" id="IPR039301">
    <property type="entry name" value="Sip5/DA2"/>
</dbReference>
<dbReference type="GO" id="GO:0008270">
    <property type="term" value="F:zinc ion binding"/>
    <property type="evidence" value="ECO:0007669"/>
    <property type="project" value="UniProtKB-KW"/>
</dbReference>
<dbReference type="PANTHER" id="PTHR31315:SF1">
    <property type="entry name" value="PROTEIN SIP5"/>
    <property type="match status" value="1"/>
</dbReference>
<name>A0A835R4Z2_VANPL</name>
<organism evidence="3 4">
    <name type="scientific">Vanilla planifolia</name>
    <name type="common">Vanilla</name>
    <dbReference type="NCBI Taxonomy" id="51239"/>
    <lineage>
        <taxon>Eukaryota</taxon>
        <taxon>Viridiplantae</taxon>
        <taxon>Streptophyta</taxon>
        <taxon>Embryophyta</taxon>
        <taxon>Tracheophyta</taxon>
        <taxon>Spermatophyta</taxon>
        <taxon>Magnoliopsida</taxon>
        <taxon>Liliopsida</taxon>
        <taxon>Asparagales</taxon>
        <taxon>Orchidaceae</taxon>
        <taxon>Vanilloideae</taxon>
        <taxon>Vanilleae</taxon>
        <taxon>Vanilla</taxon>
    </lineage>
</organism>
<dbReference type="PROSITE" id="PS50089">
    <property type="entry name" value="ZF_RING_2"/>
    <property type="match status" value="1"/>
</dbReference>
<feature type="domain" description="RING-type" evidence="2">
    <location>
        <begin position="59"/>
        <end position="103"/>
    </location>
</feature>
<dbReference type="InterPro" id="IPR013083">
    <property type="entry name" value="Znf_RING/FYVE/PHD"/>
</dbReference>
<dbReference type="Proteomes" id="UP000636800">
    <property type="component" value="Unassembled WGS sequence"/>
</dbReference>
<comment type="caution">
    <text evidence="3">The sequence shown here is derived from an EMBL/GenBank/DDBJ whole genome shotgun (WGS) entry which is preliminary data.</text>
</comment>
<keyword evidence="1" id="KW-0862">Zinc</keyword>
<dbReference type="GO" id="GO:0005737">
    <property type="term" value="C:cytoplasm"/>
    <property type="evidence" value="ECO:0007669"/>
    <property type="project" value="TreeGrafter"/>
</dbReference>
<keyword evidence="1" id="KW-0863">Zinc-finger</keyword>
<evidence type="ECO:0000256" key="1">
    <source>
        <dbReference type="PROSITE-ProRule" id="PRU00175"/>
    </source>
</evidence>
<gene>
    <name evidence="3" type="ORF">HPP92_009664</name>
</gene>
<proteinExistence type="predicted"/>
<accession>A0A835R4Z2</accession>
<dbReference type="EMBL" id="JADCNL010000004">
    <property type="protein sequence ID" value="KAG0485585.1"/>
    <property type="molecule type" value="Genomic_DNA"/>
</dbReference>
<evidence type="ECO:0000259" key="2">
    <source>
        <dbReference type="PROSITE" id="PS50089"/>
    </source>
</evidence>
<evidence type="ECO:0000313" key="3">
    <source>
        <dbReference type="EMBL" id="KAG0485585.1"/>
    </source>
</evidence>
<keyword evidence="4" id="KW-1185">Reference proteome</keyword>
<dbReference type="OrthoDB" id="736767at2759"/>
<keyword evidence="1" id="KW-0479">Metal-binding</keyword>